<proteinExistence type="predicted"/>
<accession>A0ABW4KRL3</accession>
<gene>
    <name evidence="1" type="ORF">ACFSF0_04425</name>
</gene>
<keyword evidence="2" id="KW-1185">Reference proteome</keyword>
<dbReference type="Proteomes" id="UP001597304">
    <property type="component" value="Unassembled WGS sequence"/>
</dbReference>
<organism evidence="1 2">
    <name type="scientific">Ottowia flava</name>
    <dbReference type="NCBI Taxonomy" id="2675430"/>
    <lineage>
        <taxon>Bacteria</taxon>
        <taxon>Pseudomonadati</taxon>
        <taxon>Pseudomonadota</taxon>
        <taxon>Betaproteobacteria</taxon>
        <taxon>Burkholderiales</taxon>
        <taxon>Comamonadaceae</taxon>
        <taxon>Ottowia</taxon>
    </lineage>
</organism>
<reference evidence="2" key="1">
    <citation type="journal article" date="2019" name="Int. J. Syst. Evol. Microbiol.">
        <title>The Global Catalogue of Microorganisms (GCM) 10K type strain sequencing project: providing services to taxonomists for standard genome sequencing and annotation.</title>
        <authorList>
            <consortium name="The Broad Institute Genomics Platform"/>
            <consortium name="The Broad Institute Genome Sequencing Center for Infectious Disease"/>
            <person name="Wu L."/>
            <person name="Ma J."/>
        </authorList>
    </citation>
    <scope>NUCLEOTIDE SEQUENCE [LARGE SCALE GENOMIC DNA]</scope>
    <source>
        <strain evidence="2">LMG 29247</strain>
    </source>
</reference>
<sequence>MLIKQGQIFVFKVNDHVNDSYGELGAVVRAVTDLDYEVIEMQWLEKLRERGYLDSLAEHFGAFIMWMEARNLIEGVDNREVPIVKFDNGDVEQKFKDYPVRFNTHTPEVKPPLDELAHFSHNGIIYKETRKGDLAIEGKTDIVGRVDRKLRRAILNDGTQIAL</sequence>
<dbReference type="EMBL" id="JBHUEJ010000011">
    <property type="protein sequence ID" value="MFD1709839.1"/>
    <property type="molecule type" value="Genomic_DNA"/>
</dbReference>
<comment type="caution">
    <text evidence="1">The sequence shown here is derived from an EMBL/GenBank/DDBJ whole genome shotgun (WGS) entry which is preliminary data.</text>
</comment>
<evidence type="ECO:0000313" key="1">
    <source>
        <dbReference type="EMBL" id="MFD1709839.1"/>
    </source>
</evidence>
<name>A0ABW4KRL3_9BURK</name>
<dbReference type="RefSeq" id="WP_147914090.1">
    <property type="nucleotide sequence ID" value="NZ_JBHUEJ010000011.1"/>
</dbReference>
<protein>
    <submittedName>
        <fullName evidence="1">Uncharacterized protein</fullName>
    </submittedName>
</protein>
<evidence type="ECO:0000313" key="2">
    <source>
        <dbReference type="Proteomes" id="UP001597304"/>
    </source>
</evidence>